<dbReference type="Proteomes" id="UP000295207">
    <property type="component" value="Segment"/>
</dbReference>
<organism evidence="1 2">
    <name type="scientific">Mycobacterium Phage Niklas</name>
    <dbReference type="NCBI Taxonomy" id="2517936"/>
    <lineage>
        <taxon>Viruses</taxon>
        <taxon>Duplodnaviria</taxon>
        <taxon>Heunggongvirae</taxon>
        <taxon>Uroviricota</taxon>
        <taxon>Caudoviricetes</taxon>
        <taxon>Weiservirinae</taxon>
        <taxon>Anayavirus</taxon>
        <taxon>Anayavirus niklas</taxon>
    </lineage>
</organism>
<evidence type="ECO:0000313" key="2">
    <source>
        <dbReference type="Proteomes" id="UP000295207"/>
    </source>
</evidence>
<dbReference type="RefSeq" id="YP_009953779.1">
    <property type="nucleotide sequence ID" value="NC_051625.1"/>
</dbReference>
<dbReference type="GeneID" id="60325258"/>
<gene>
    <name evidence="1" type="primary">89</name>
    <name evidence="1" type="ORF">SEA_NIKLAS_89</name>
</gene>
<sequence length="191" mass="21048">MGSASVLFLDGPLAGQTRDVATWRGNVVPPDAFYAVRPRPDMFARQLDDPHDTMLRHETLTYQLKPNRLPYGPRWAYALGEKVGEQIVTVVPYLPAAREAVGGPEFEGYVSRHAHEAMQRHAASVGLVAMHVHEVWRGTRAEARDQMEREGKHVPGVPVFDSAGLDVMLAETVFVVHEGVAMPKEGSAWAA</sequence>
<proteinExistence type="predicted"/>
<name>A0A482JI15_9CAUD</name>
<keyword evidence="2" id="KW-1185">Reference proteome</keyword>
<reference evidence="1 2" key="1">
    <citation type="submission" date="2019-02" db="EMBL/GenBank/DDBJ databases">
        <authorList>
            <person name="Johnson N."/>
            <person name="McClure M.G."/>
            <person name="Christensen M."/>
            <person name="Johnson M."/>
            <person name="Gaffney B.L."/>
            <person name="Staples A.K."/>
            <person name="King R.A."/>
            <person name="Rinehart C.A."/>
            <person name="Rowland N.S."/>
            <person name="Garlena R.A."/>
            <person name="Russell D.A."/>
            <person name="Pope W.H."/>
            <person name="Jacobs-Sera D."/>
            <person name="Hendrix R.W."/>
            <person name="Hatfull G.F."/>
        </authorList>
    </citation>
    <scope>NUCLEOTIDE SEQUENCE [LARGE SCALE GENOMIC DNA]</scope>
</reference>
<protein>
    <submittedName>
        <fullName evidence="1">Uncharacterized protein</fullName>
    </submittedName>
</protein>
<dbReference type="EMBL" id="MK494119">
    <property type="protein sequence ID" value="QBP31671.1"/>
    <property type="molecule type" value="Genomic_DNA"/>
</dbReference>
<accession>A0A482JI15</accession>
<evidence type="ECO:0000313" key="1">
    <source>
        <dbReference type="EMBL" id="QBP31671.1"/>
    </source>
</evidence>
<dbReference type="KEGG" id="vg:60325258"/>